<evidence type="ECO:0000256" key="2">
    <source>
        <dbReference type="ARBA" id="ARBA00007599"/>
    </source>
</evidence>
<dbReference type="GO" id="GO:0005524">
    <property type="term" value="F:ATP binding"/>
    <property type="evidence" value="ECO:0007669"/>
    <property type="project" value="UniProtKB-KW"/>
</dbReference>
<evidence type="ECO:0000256" key="7">
    <source>
        <dbReference type="ARBA" id="ARBA00022741"/>
    </source>
</evidence>
<evidence type="ECO:0000256" key="4">
    <source>
        <dbReference type="ARBA" id="ARBA00022490"/>
    </source>
</evidence>
<dbReference type="GO" id="GO:0005737">
    <property type="term" value="C:cytoplasm"/>
    <property type="evidence" value="ECO:0007669"/>
    <property type="project" value="UniProtKB-SubCell"/>
</dbReference>
<evidence type="ECO:0000256" key="5">
    <source>
        <dbReference type="ARBA" id="ARBA00022694"/>
    </source>
</evidence>
<keyword evidence="11" id="KW-0808">Transferase</keyword>
<reference evidence="11 12" key="1">
    <citation type="submission" date="2017-08" db="EMBL/GenBank/DDBJ databases">
        <title>Complete Genome Sequence of Mesoplasma chauliocola.</title>
        <authorList>
            <person name="Knight T.F.Jr."/>
            <person name="Citino T."/>
        </authorList>
    </citation>
    <scope>NUCLEOTIDE SEQUENCE [LARGE SCALE GENOMIC DNA]</scope>
    <source>
        <strain evidence="11 12">CHPA-2</strain>
    </source>
</reference>
<keyword evidence="7" id="KW-0547">Nucleotide-binding</keyword>
<dbReference type="InterPro" id="IPR003442">
    <property type="entry name" value="T6A_TsaE"/>
</dbReference>
<keyword evidence="5" id="KW-0819">tRNA processing</keyword>
<protein>
    <recommendedName>
        <fullName evidence="3">tRNA threonylcarbamoyladenosine biosynthesis protein TsaE</fullName>
    </recommendedName>
    <alternativeName>
        <fullName evidence="10">t(6)A37 threonylcarbamoyladenosine biosynthesis protein TsaE</fullName>
    </alternativeName>
</protein>
<sequence length="138" mass="15931">MIKTIISKSTQDTTNIAKEIALDTKGEIFILLSGDLGAGKTTFTKALLKELGVTETVSSPTFTILNQYDLKSKIINHMDAYRLDKHSDLEMFLEQFEDSINIIEWWTNLNLDLKTKKIIKIDIKKISEFEREFMIERN</sequence>
<dbReference type="NCBIfam" id="TIGR00150">
    <property type="entry name" value="T6A_YjeE"/>
    <property type="match status" value="1"/>
</dbReference>
<evidence type="ECO:0000313" key="11">
    <source>
        <dbReference type="EMBL" id="ASZ09268.1"/>
    </source>
</evidence>
<keyword evidence="6" id="KW-0479">Metal-binding</keyword>
<dbReference type="PANTHER" id="PTHR33540:SF2">
    <property type="entry name" value="TRNA THREONYLCARBAMOYLADENOSINE BIOSYNTHESIS PROTEIN TSAE"/>
    <property type="match status" value="1"/>
</dbReference>
<dbReference type="STRING" id="1336232.GCA_000518825_01264"/>
<evidence type="ECO:0000256" key="3">
    <source>
        <dbReference type="ARBA" id="ARBA00019010"/>
    </source>
</evidence>
<dbReference type="InterPro" id="IPR027417">
    <property type="entry name" value="P-loop_NTPase"/>
</dbReference>
<dbReference type="Proteomes" id="UP000232229">
    <property type="component" value="Chromosome"/>
</dbReference>
<dbReference type="Pfam" id="PF02367">
    <property type="entry name" value="TsaE"/>
    <property type="match status" value="1"/>
</dbReference>
<dbReference type="Gene3D" id="3.40.50.300">
    <property type="entry name" value="P-loop containing nucleotide triphosphate hydrolases"/>
    <property type="match status" value="1"/>
</dbReference>
<dbReference type="RefSeq" id="WP_051412759.1">
    <property type="nucleotide sequence ID" value="NZ_CP023173.1"/>
</dbReference>
<evidence type="ECO:0000256" key="6">
    <source>
        <dbReference type="ARBA" id="ARBA00022723"/>
    </source>
</evidence>
<evidence type="ECO:0000313" key="12">
    <source>
        <dbReference type="Proteomes" id="UP000232229"/>
    </source>
</evidence>
<keyword evidence="9" id="KW-0460">Magnesium</keyword>
<organism evidence="11 12">
    <name type="scientific">Mesoplasma chauliocola</name>
    <dbReference type="NCBI Taxonomy" id="216427"/>
    <lineage>
        <taxon>Bacteria</taxon>
        <taxon>Bacillati</taxon>
        <taxon>Mycoplasmatota</taxon>
        <taxon>Mollicutes</taxon>
        <taxon>Entomoplasmatales</taxon>
        <taxon>Entomoplasmataceae</taxon>
        <taxon>Mesoplasma</taxon>
    </lineage>
</organism>
<dbReference type="GO" id="GO:0046872">
    <property type="term" value="F:metal ion binding"/>
    <property type="evidence" value="ECO:0007669"/>
    <property type="project" value="UniProtKB-KW"/>
</dbReference>
<dbReference type="SUPFAM" id="SSF52540">
    <property type="entry name" value="P-loop containing nucleoside triphosphate hydrolases"/>
    <property type="match status" value="1"/>
</dbReference>
<comment type="similarity">
    <text evidence="2">Belongs to the TsaE family.</text>
</comment>
<evidence type="ECO:0000256" key="8">
    <source>
        <dbReference type="ARBA" id="ARBA00022840"/>
    </source>
</evidence>
<evidence type="ECO:0000256" key="10">
    <source>
        <dbReference type="ARBA" id="ARBA00032441"/>
    </source>
</evidence>
<dbReference type="EMBL" id="CP023173">
    <property type="protein sequence ID" value="ASZ09268.1"/>
    <property type="molecule type" value="Genomic_DNA"/>
</dbReference>
<dbReference type="PANTHER" id="PTHR33540">
    <property type="entry name" value="TRNA THREONYLCARBAMOYLADENOSINE BIOSYNTHESIS PROTEIN TSAE"/>
    <property type="match status" value="1"/>
</dbReference>
<keyword evidence="12" id="KW-1185">Reference proteome</keyword>
<dbReference type="KEGG" id="mchc:CK556_02805"/>
<accession>A0A249SNN8</accession>
<keyword evidence="8" id="KW-0067">ATP-binding</keyword>
<dbReference type="AlphaFoldDB" id="A0A249SNN8"/>
<dbReference type="GO" id="GO:0016740">
    <property type="term" value="F:transferase activity"/>
    <property type="evidence" value="ECO:0007669"/>
    <property type="project" value="UniProtKB-KW"/>
</dbReference>
<dbReference type="GO" id="GO:0002949">
    <property type="term" value="P:tRNA threonylcarbamoyladenosine modification"/>
    <property type="evidence" value="ECO:0007669"/>
    <property type="project" value="InterPro"/>
</dbReference>
<gene>
    <name evidence="11" type="ORF">CK556_02805</name>
</gene>
<keyword evidence="4" id="KW-0963">Cytoplasm</keyword>
<comment type="subcellular location">
    <subcellularLocation>
        <location evidence="1">Cytoplasm</location>
    </subcellularLocation>
</comment>
<evidence type="ECO:0000256" key="1">
    <source>
        <dbReference type="ARBA" id="ARBA00004496"/>
    </source>
</evidence>
<evidence type="ECO:0000256" key="9">
    <source>
        <dbReference type="ARBA" id="ARBA00022842"/>
    </source>
</evidence>
<name>A0A249SNN8_9MOLU</name>
<proteinExistence type="inferred from homology"/>